<evidence type="ECO:0000313" key="5">
    <source>
        <dbReference type="EMBL" id="KAK7466397.1"/>
    </source>
</evidence>
<keyword evidence="2" id="KW-1133">Transmembrane helix</keyword>
<comment type="caution">
    <text evidence="5">The sequence shown here is derived from an EMBL/GenBank/DDBJ whole genome shotgun (WGS) entry which is preliminary data.</text>
</comment>
<dbReference type="InterPro" id="IPR013783">
    <property type="entry name" value="Ig-like_fold"/>
</dbReference>
<evidence type="ECO:0000256" key="2">
    <source>
        <dbReference type="SAM" id="Phobius"/>
    </source>
</evidence>
<feature type="region of interest" description="Disordered" evidence="1">
    <location>
        <begin position="688"/>
        <end position="766"/>
    </location>
</feature>
<evidence type="ECO:0000313" key="6">
    <source>
        <dbReference type="Proteomes" id="UP001498398"/>
    </source>
</evidence>
<accession>A0ABR1JWQ6</accession>
<dbReference type="SUPFAM" id="SSF49313">
    <property type="entry name" value="Cadherin-like"/>
    <property type="match status" value="1"/>
</dbReference>
<dbReference type="SMART" id="SM00736">
    <property type="entry name" value="CADG"/>
    <property type="match status" value="1"/>
</dbReference>
<dbReference type="Proteomes" id="UP001498398">
    <property type="component" value="Unassembled WGS sequence"/>
</dbReference>
<reference evidence="5 6" key="1">
    <citation type="submission" date="2024-01" db="EMBL/GenBank/DDBJ databases">
        <title>A draft genome for the cacao thread blight pathogen Marasmiellus scandens.</title>
        <authorList>
            <person name="Baruah I.K."/>
            <person name="Leung J."/>
            <person name="Bukari Y."/>
            <person name="Amoako-Attah I."/>
            <person name="Meinhardt L.W."/>
            <person name="Bailey B.A."/>
            <person name="Cohen S.P."/>
        </authorList>
    </citation>
    <scope>NUCLEOTIDE SEQUENCE [LARGE SCALE GENOMIC DNA]</scope>
    <source>
        <strain evidence="5 6">GH-19</strain>
    </source>
</reference>
<keyword evidence="3" id="KW-0732">Signal</keyword>
<dbReference type="InterPro" id="IPR015919">
    <property type="entry name" value="Cadherin-like_sf"/>
</dbReference>
<keyword evidence="6" id="KW-1185">Reference proteome</keyword>
<dbReference type="Pfam" id="PF05345">
    <property type="entry name" value="He_PIG"/>
    <property type="match status" value="1"/>
</dbReference>
<feature type="transmembrane region" description="Helical" evidence="2">
    <location>
        <begin position="464"/>
        <end position="488"/>
    </location>
</feature>
<keyword evidence="2" id="KW-0812">Transmembrane</keyword>
<organism evidence="5 6">
    <name type="scientific">Marasmiellus scandens</name>
    <dbReference type="NCBI Taxonomy" id="2682957"/>
    <lineage>
        <taxon>Eukaryota</taxon>
        <taxon>Fungi</taxon>
        <taxon>Dikarya</taxon>
        <taxon>Basidiomycota</taxon>
        <taxon>Agaricomycotina</taxon>
        <taxon>Agaricomycetes</taxon>
        <taxon>Agaricomycetidae</taxon>
        <taxon>Agaricales</taxon>
        <taxon>Marasmiineae</taxon>
        <taxon>Omphalotaceae</taxon>
        <taxon>Marasmiellus</taxon>
    </lineage>
</organism>
<dbReference type="Gene3D" id="2.60.40.10">
    <property type="entry name" value="Immunoglobulins"/>
    <property type="match status" value="1"/>
</dbReference>
<evidence type="ECO:0000256" key="3">
    <source>
        <dbReference type="SAM" id="SignalP"/>
    </source>
</evidence>
<feature type="domain" description="Dystroglycan-type cadherin-like" evidence="4">
    <location>
        <begin position="19"/>
        <end position="112"/>
    </location>
</feature>
<dbReference type="EMBL" id="JBANRG010000005">
    <property type="protein sequence ID" value="KAK7466397.1"/>
    <property type="molecule type" value="Genomic_DNA"/>
</dbReference>
<feature type="compositionally biased region" description="Polar residues" evidence="1">
    <location>
        <begin position="741"/>
        <end position="754"/>
    </location>
</feature>
<gene>
    <name evidence="5" type="primary">AXL2</name>
    <name evidence="5" type="ORF">VKT23_005120</name>
</gene>
<protein>
    <submittedName>
        <fullName evidence="5">Polarity establishment/cellular polarization</fullName>
    </submittedName>
</protein>
<keyword evidence="2" id="KW-0472">Membrane</keyword>
<feature type="chain" id="PRO_5046301795" evidence="3">
    <location>
        <begin position="18"/>
        <end position="914"/>
    </location>
</feature>
<feature type="signal peptide" evidence="3">
    <location>
        <begin position="1"/>
        <end position="17"/>
    </location>
</feature>
<name>A0ABR1JWQ6_9AGAR</name>
<proteinExistence type="predicted"/>
<evidence type="ECO:0000259" key="4">
    <source>
        <dbReference type="SMART" id="SM00736"/>
    </source>
</evidence>
<sequence length="914" mass="98016">MILFSLWLATLVAVSKSISVVNPLDEQLPPIARVGQNYNWTISPATFNSNSSTTFTASSPNWLSFDPSSKSFAGIPTSEDQGQPEVTVTAHEAGSSATSSCTIYVTNAQAPTLNIPLEQQFYKGNPSLSSVYIISRNSSLYNGVPALRVPHGWSFSVGFLSETFKSYGSDLFYDILLDGFPLWHFRQLDSMDWNQRDLTLGGSAPPHAVVPSPTSYRFGLHVSDKAGYSASSLPFDVVIADHDLSKNCSSLPTVNVTALEPFNFALSSPSDFVGVLIDDLPIHPSNISELSVDTSGCEGVQYDPSSRTLSGNGLTPNQVIHLPTTLTAMNQSLHVLLSLSVVPSFFASNLPDITVPDDGKVLFGLQPYFSNATGQGPADVDVTVSFDVPDVADILTYDGSTFTLQGTLPVGFDHSIITATFTAYDRITLTTSHATLSILCETLAKTSKNHSHKAGLSFAEHKKLVLGLGISFGVIGGVCALAVLLAAFRRCSRVQDSALTGDEARKWWSETDKKWYGLEERSGYGWTQDTEKQRLGVDTAHLSQAGGDIGLGIGFPSSMRSPAPPSNLCSVGSTTQSPGFMKKGEFMNRIRETVRHVSDKYNSVRSRRPLHPSRVPIGKPILINTSSPTPLTIQATSSSPLAGENVPSPATVHFIDQLPHSRRRSVDSGESFASIQAHANEAVVQTATRVPSVSHPSIPESLRIGRGVPPRPRLVPFTSATRVPNPQAPSPNPDGTVRNARVTSHTATATVWQKNSEDIPADTGSSDDLSVGIQYVRALGSDTMPTDNATSTLTVSTNVRSSFSSFESSEPGHGRERSVRMIVRAGEDFKFRVTLPPAGSPESSQYRGLVAKLASGENLPRFLHVDLHSNKRSGGVEFYGAASARDVGDLNIVICLAKEPGICLARVLLQVAGN</sequence>
<feature type="region of interest" description="Disordered" evidence="1">
    <location>
        <begin position="598"/>
        <end position="623"/>
    </location>
</feature>
<evidence type="ECO:0000256" key="1">
    <source>
        <dbReference type="SAM" id="MobiDB-lite"/>
    </source>
</evidence>
<dbReference type="InterPro" id="IPR006644">
    <property type="entry name" value="Cadg"/>
</dbReference>